<dbReference type="InterPro" id="IPR050958">
    <property type="entry name" value="Cell_Adh-Cytoskel_Orgn"/>
</dbReference>
<dbReference type="Gene3D" id="2.60.40.10">
    <property type="entry name" value="Immunoglobulins"/>
    <property type="match status" value="22"/>
</dbReference>
<feature type="domain" description="Ig-like" evidence="7">
    <location>
        <begin position="1368"/>
        <end position="1444"/>
    </location>
</feature>
<feature type="domain" description="Ig-like" evidence="7">
    <location>
        <begin position="1835"/>
        <end position="1925"/>
    </location>
</feature>
<protein>
    <recommendedName>
        <fullName evidence="7">Ig-like domain-containing protein</fullName>
    </recommendedName>
</protein>
<feature type="domain" description="Ig-like" evidence="7">
    <location>
        <begin position="2121"/>
        <end position="2199"/>
    </location>
</feature>
<feature type="domain" description="Ig-like" evidence="7">
    <location>
        <begin position="1944"/>
        <end position="2027"/>
    </location>
</feature>
<evidence type="ECO:0000313" key="9">
    <source>
        <dbReference type="Proteomes" id="UP000681720"/>
    </source>
</evidence>
<dbReference type="SMART" id="SM00409">
    <property type="entry name" value="IG"/>
    <property type="match status" value="22"/>
</dbReference>
<dbReference type="InterPro" id="IPR007110">
    <property type="entry name" value="Ig-like_dom"/>
</dbReference>
<feature type="domain" description="Ig-like" evidence="7">
    <location>
        <begin position="2035"/>
        <end position="2102"/>
    </location>
</feature>
<dbReference type="Pfam" id="PF07679">
    <property type="entry name" value="I-set"/>
    <property type="match status" value="20"/>
</dbReference>
<dbReference type="SMART" id="SM00406">
    <property type="entry name" value="IGv"/>
    <property type="match status" value="4"/>
</dbReference>
<dbReference type="CDD" id="cd00096">
    <property type="entry name" value="Ig"/>
    <property type="match status" value="1"/>
</dbReference>
<sequence>MTIDKDFLLKFTPVDEQDEYKRSDSIQIGFEQELKSITVRHGDSARFEAKIRLISISSSKSIDRSLLNIEWRLNDICIENDNNSKYQFGCLQEESRYWMDIRQCQQQDEKVYTIHISFDNGKLHDESSAYLFVDNASTEIYEEFIQPNQRESTTDNSWSIATSFNRCMPPTIIRLLKPSYRYSSGEQLHFLIEYISPSDQCHCAWQVQHSNSQTPRVIEDGFVVNADCSSILIIESITPKLQGLYTFYVENMYGRATTQTTVIVTTANTDDSTQEYQEIEDVFSEKIDEYHNDYHLYTNESTHKRSSTINNTSSSESSDYEYLKTQFLNGKSLRLPPIIDETPIYSSIIKERRLNEEQQYAQTDALNAKDLYGQRHIAYFDPSCTFEHVEPIEQCENEDAKTRFPISNHQIKNGRDSTVRIKFELPPPPPIDDTLEEHIYEDIPNIIPTQDISTTTFAQQQSNSITDNDFSVTEQSQIISSSLNSLDEALHNVEQWSDIIVDSDLYVASPSSRISNLIPSVDDYVDEQYIKTQLDISSVNILNISVTDKSMDEIADHMYQDIHGEPNEIEDRSTLIIQSSTMTNRMIVDENLVNRNIIDCVKSRKSFEKKILPEVLYDKLHSVEIPNQTNENTMLVSTDLSTTIDQVIERIHVDDELIEAKKTLIIGIQAPTMNDKLPSDLLESLSVPAQLDLLPLATMPDQTTNIDEQRIPDRTVQHVLSASLEPRKLIHIEGSSEIMPIVLSSSSSSDNSSSISLNNDCNEFLDIKSEIFDEITKADVSIITSLEKPSITLAAAEKLQHDAAIELKDDDDDAIKLDLTSAKIPITIENVPSTENEVLTLEHKPIANSQSIDSNIKSKLIKKKKKIESLSSIENSQKLITTDKLKSIDKQTITLDDQTSSKSERQNSSQDNVSDLQKLHDKIEKEQPASNESSDQSLSSTELPNSQQELLSDIDTTHLKQEFIRPKFSLRLKPTTAINNNDKLKLEVHFIGQPEPTVTWYYKSNVLVPSSNLHIDRSNNIDTFSSILTIDKINTDYDGRFKVIIKNELGEAVSAAQVNVRRESIAIQFHTPMKKINTSKSSIPSKTDNNNKSYSNTSDDKGESMSVETSNDTGERRSSTLVIPEKKPHFLHPLENELFINEDDPLILECIINGTPLPELIWFFNDRKIIFEDGYDRKSETLNPHSVRHQLHISSKQRKLGIYKVQAQNTFGHTVSTCQVKKSAHSIDQRRAAFEESELQVPASNVQRRRSSVTQPHPDQMQPITQKPIIVQDLSKFQIDLGSPCALTCKSKYDTEQKWSKDGKPIDSAKLKNGSIFTKVDRTQDGSTHVFNIKQFKQEDVGHYELILKNSLGEVRSQGQLDMKGIPPMFTVEPKSAAVVKGKTVEFNCRVAGSPKPEAIITSDRIIPSIKGNKVHVLTIKNATPADAGYYSITATLGNETSVSDAQVLIEVAPTFVTIPETVTVVDGQDCDIHIEVSGLPPPKIKWSYLAEDLATNAKYDIKSDGNHHQLRIHHATSKDAGEYQIMCSNNLGRITGKINVRISSPPIIVQPLKDLLVPIKRTARLETQIYAFPEPKIVWSRDAIPMDFSLYSGRINAEERRGTYSLVIKNIQLEDSGFYVCAAQNAHGTTKTSATVTIEVAPVFLQRLEKLEGVENCDIDIRVQVAGYPHPKLEFSFNQNPIELKGRYTLKELKSGWYVFTITNARSTDAGSYSCTASNSLGQASCVGKLTLFPLAPPNFTQALTDAIFPVGGILKAIIKVSGLPLPRLTWFKDGQVFDENERVSLVFDSRTATWTLTIRDCQESDTGIYECRSKNPGGEKVTKCTITVSGEAASFIDTPEKVSCLERQTAVFGCRVSGDPYPSVIWSKGKAKAFTENTPKYSLYYDDELDAHFFEINQCSQNDTGIYTVTLQNVHGTLTKPVSCFIVTKPDEVIDYKTSRLPPVTFTKPLSNITVHESKNAAFECNVSEAEAPVTWYINDQPISSQRGQTLSIGKTRRLVLKDCVLNENNSTITCALDQTTKTSGQLFVKEEPFDFTDKLKNLKIKRGDKCELQCTVNKPNIVLQWLKDGKPITDFQEQVDGLVHKLIIPITEDKHKGVYAAKYLDVQTDGHVEILGPPHIVKPPVNSILLVGQSVVLTAEITGSPKPQVTWLFKGQPLKSTATKHQIDAKKDGIYTLTILKGESADEGEYTVVAENPVEKVQANAKVNVCTKAKVDKLADVAVNIGETARIQCQYSGHPTPTITWYKDGKPISHDDDQRLVITQETPTLSVLTISNTTMNDKVVYSVKLTNIAGDVEGKANLIVKPIKPSLTRDLNGTYTGTKGEDLILSIAGTGNPHPTCQWFKNNTELTVATDTRIEFKEDKTTNEYFLIIKNANPDDMGEYQAQLTNAAGLIKTKKSKVTIQKQPTFIKKPQSITVNQNDTGKIECQVDALPQAKVTWLANGKPITVKDGYETTYDMKTGIAALVAKNITTKHAGKITVRAENAAGTAEETVDINVRSAPILIKPLMNTEVVTNHDVTFTCEFQSSPQATIKWFHDGKPITATPNKYDISYDTKTNQHILIIKNTTLQDNGNYSAQASNELGQIQTEANLHVIYAPDFVSGLKDKTVIAKETVELIVKVAGTPQPTLTWLKAGKEIKADEKKYSIIPIDKDGNAKLIIKDVNEEDHALYSCVAMNKVGSNQTDGHLNVTAPLKFIQPLQDTDVINTQNGTLTCEIQGIPKANVKWFFNDIELKSTQKQSISSKQNIHTLTINRTDLTDAGVYKAVADNGTGKTVETTCTLTVGSKPKVEGKPNDVTVNVEQSAVLECTFSGLPKPEVTWLKNNVPITPDQRITFHEDKPNVHSLKISSSYLDDKATYTCKAKNRFGEVEAKINLNVNSVKPTIVRDLQEQQIIEKDKPLELQVEITGLPQPQVKWFKGNDEINPATNKDYQINFDNKQTYTLTVMNCSPDHQAEYSVQATNAGGSVKSKKTKVIVQKKPEFIKLPQSQTVKDGQSVAFDAQIDAYPQPKVTWLKNDKPLTPDLGFESQFDVKTGHITLKQKGVTTKHAGELICRVENSA</sequence>
<dbReference type="PROSITE" id="PS50835">
    <property type="entry name" value="IG_LIKE"/>
    <property type="match status" value="19"/>
</dbReference>
<dbReference type="GO" id="GO:0005886">
    <property type="term" value="C:plasma membrane"/>
    <property type="evidence" value="ECO:0007669"/>
    <property type="project" value="TreeGrafter"/>
</dbReference>
<evidence type="ECO:0000313" key="8">
    <source>
        <dbReference type="EMBL" id="CAF3837719.1"/>
    </source>
</evidence>
<evidence type="ECO:0000256" key="4">
    <source>
        <dbReference type="ARBA" id="ARBA00023157"/>
    </source>
</evidence>
<dbReference type="GO" id="GO:0005737">
    <property type="term" value="C:cytoplasm"/>
    <property type="evidence" value="ECO:0007669"/>
    <property type="project" value="UniProtKB-SubCell"/>
</dbReference>
<feature type="domain" description="Ig-like" evidence="7">
    <location>
        <begin position="2887"/>
        <end position="2980"/>
    </location>
</feature>
<dbReference type="InterPro" id="IPR013098">
    <property type="entry name" value="Ig_I-set"/>
</dbReference>
<feature type="non-terminal residue" evidence="8">
    <location>
        <position position="1"/>
    </location>
</feature>
<keyword evidence="4" id="KW-1015">Disulfide bond</keyword>
<proteinExistence type="predicted"/>
<dbReference type="InterPro" id="IPR013106">
    <property type="entry name" value="Ig_V-set"/>
</dbReference>
<dbReference type="PANTHER" id="PTHR45080">
    <property type="entry name" value="CONTACTIN 5"/>
    <property type="match status" value="1"/>
</dbReference>
<dbReference type="FunFam" id="2.60.40.10:FF:000032">
    <property type="entry name" value="palladin isoform X1"/>
    <property type="match status" value="6"/>
</dbReference>
<feature type="region of interest" description="Disordered" evidence="6">
    <location>
        <begin position="896"/>
        <end position="946"/>
    </location>
</feature>
<evidence type="ECO:0000256" key="3">
    <source>
        <dbReference type="ARBA" id="ARBA00022729"/>
    </source>
</evidence>
<name>A0A8S2KBF1_9BILA</name>
<feature type="domain" description="Ig-like" evidence="7">
    <location>
        <begin position="1454"/>
        <end position="1544"/>
    </location>
</feature>
<dbReference type="FunFam" id="2.60.40.10:FF:000107">
    <property type="entry name" value="Myosin, light chain kinase a"/>
    <property type="match status" value="3"/>
</dbReference>
<feature type="domain" description="Ig-like" evidence="7">
    <location>
        <begin position="2312"/>
        <end position="2406"/>
    </location>
</feature>
<evidence type="ECO:0000256" key="6">
    <source>
        <dbReference type="SAM" id="MobiDB-lite"/>
    </source>
</evidence>
<feature type="compositionally biased region" description="Polar residues" evidence="6">
    <location>
        <begin position="896"/>
        <end position="915"/>
    </location>
</feature>
<dbReference type="Pfam" id="PF13927">
    <property type="entry name" value="Ig_3"/>
    <property type="match status" value="1"/>
</dbReference>
<keyword evidence="3" id="KW-0732">Signal</keyword>
<evidence type="ECO:0000259" key="7">
    <source>
        <dbReference type="PROSITE" id="PS50835"/>
    </source>
</evidence>
<feature type="domain" description="Ig-like" evidence="7">
    <location>
        <begin position="1739"/>
        <end position="1831"/>
    </location>
</feature>
<feature type="domain" description="Ig-like" evidence="7">
    <location>
        <begin position="2792"/>
        <end position="2881"/>
    </location>
</feature>
<dbReference type="SUPFAM" id="SSF48726">
    <property type="entry name" value="Immunoglobulin"/>
    <property type="match status" value="22"/>
</dbReference>
<organism evidence="8 9">
    <name type="scientific">Rotaria magnacalcarata</name>
    <dbReference type="NCBI Taxonomy" id="392030"/>
    <lineage>
        <taxon>Eukaryota</taxon>
        <taxon>Metazoa</taxon>
        <taxon>Spiralia</taxon>
        <taxon>Gnathifera</taxon>
        <taxon>Rotifera</taxon>
        <taxon>Eurotatoria</taxon>
        <taxon>Bdelloidea</taxon>
        <taxon>Philodinida</taxon>
        <taxon>Philodinidae</taxon>
        <taxon>Rotaria</taxon>
    </lineage>
</organism>
<dbReference type="InterPro" id="IPR036179">
    <property type="entry name" value="Ig-like_dom_sf"/>
</dbReference>
<feature type="domain" description="Ig-like" evidence="7">
    <location>
        <begin position="2200"/>
        <end position="2306"/>
    </location>
</feature>
<dbReference type="SMART" id="SM00408">
    <property type="entry name" value="IGc2"/>
    <property type="match status" value="18"/>
</dbReference>
<keyword evidence="5" id="KW-0393">Immunoglobulin domain</keyword>
<keyword evidence="2" id="KW-0963">Cytoplasm</keyword>
<accession>A0A8S2KBF1</accession>
<evidence type="ECO:0000256" key="5">
    <source>
        <dbReference type="ARBA" id="ARBA00023319"/>
    </source>
</evidence>
<feature type="domain" description="Ig-like" evidence="7">
    <location>
        <begin position="2411"/>
        <end position="2501"/>
    </location>
</feature>
<feature type="compositionally biased region" description="Polar residues" evidence="6">
    <location>
        <begin position="1077"/>
        <end position="1097"/>
    </location>
</feature>
<feature type="region of interest" description="Disordered" evidence="6">
    <location>
        <begin position="1077"/>
        <end position="1121"/>
    </location>
</feature>
<dbReference type="GO" id="GO:0007156">
    <property type="term" value="P:homophilic cell adhesion via plasma membrane adhesion molecules"/>
    <property type="evidence" value="ECO:0007669"/>
    <property type="project" value="TreeGrafter"/>
</dbReference>
<feature type="domain" description="Ig-like" evidence="7">
    <location>
        <begin position="2985"/>
        <end position="3065"/>
    </location>
</feature>
<feature type="domain" description="Ig-like" evidence="7">
    <location>
        <begin position="2506"/>
        <end position="2597"/>
    </location>
</feature>
<evidence type="ECO:0000256" key="2">
    <source>
        <dbReference type="ARBA" id="ARBA00022490"/>
    </source>
</evidence>
<feature type="domain" description="Ig-like" evidence="7">
    <location>
        <begin position="1128"/>
        <end position="1216"/>
    </location>
</feature>
<feature type="domain" description="Ig-like" evidence="7">
    <location>
        <begin position="2697"/>
        <end position="2787"/>
    </location>
</feature>
<feature type="domain" description="Ig-like" evidence="7">
    <location>
        <begin position="1546"/>
        <end position="1638"/>
    </location>
</feature>
<gene>
    <name evidence="8" type="ORF">GIL414_LOCUS3194</name>
</gene>
<comment type="subcellular location">
    <subcellularLocation>
        <location evidence="1">Cytoplasm</location>
    </subcellularLocation>
</comment>
<dbReference type="EMBL" id="CAJOBJ010000677">
    <property type="protein sequence ID" value="CAF3837719.1"/>
    <property type="molecule type" value="Genomic_DNA"/>
</dbReference>
<evidence type="ECO:0000256" key="1">
    <source>
        <dbReference type="ARBA" id="ARBA00004496"/>
    </source>
</evidence>
<feature type="domain" description="Ig-like" evidence="7">
    <location>
        <begin position="966"/>
        <end position="1059"/>
    </location>
</feature>
<dbReference type="FunFam" id="2.60.40.10:FF:000612">
    <property type="entry name" value="palladin isoform X1"/>
    <property type="match status" value="1"/>
</dbReference>
<feature type="domain" description="Ig-like" evidence="7">
    <location>
        <begin position="2602"/>
        <end position="2695"/>
    </location>
</feature>
<feature type="compositionally biased region" description="Basic and acidic residues" evidence="6">
    <location>
        <begin position="917"/>
        <end position="927"/>
    </location>
</feature>
<dbReference type="InterPro" id="IPR003598">
    <property type="entry name" value="Ig_sub2"/>
</dbReference>
<reference evidence="8" key="1">
    <citation type="submission" date="2021-02" db="EMBL/GenBank/DDBJ databases">
        <authorList>
            <person name="Nowell W R."/>
        </authorList>
    </citation>
    <scope>NUCLEOTIDE SEQUENCE</scope>
</reference>
<dbReference type="GO" id="GO:0045989">
    <property type="term" value="P:positive regulation of striated muscle contraction"/>
    <property type="evidence" value="ECO:0007669"/>
    <property type="project" value="UniProtKB-ARBA"/>
</dbReference>
<dbReference type="Proteomes" id="UP000681720">
    <property type="component" value="Unassembled WGS sequence"/>
</dbReference>
<dbReference type="FunFam" id="2.60.40.10:FF:000425">
    <property type="entry name" value="Myosin light chain kinase"/>
    <property type="match status" value="2"/>
</dbReference>
<dbReference type="InterPro" id="IPR013783">
    <property type="entry name" value="Ig-like_fold"/>
</dbReference>
<feature type="compositionally biased region" description="Polar residues" evidence="6">
    <location>
        <begin position="928"/>
        <end position="946"/>
    </location>
</feature>
<dbReference type="InterPro" id="IPR003599">
    <property type="entry name" value="Ig_sub"/>
</dbReference>
<dbReference type="PANTHER" id="PTHR45080:SF8">
    <property type="entry name" value="IG-LIKE DOMAIN-CONTAINING PROTEIN"/>
    <property type="match status" value="1"/>
</dbReference>
<dbReference type="GO" id="GO:0060298">
    <property type="term" value="P:positive regulation of sarcomere organization"/>
    <property type="evidence" value="ECO:0007669"/>
    <property type="project" value="UniProtKB-ARBA"/>
</dbReference>
<comment type="caution">
    <text evidence="8">The sequence shown here is derived from an EMBL/GenBank/DDBJ whole genome shotgun (WGS) entry which is preliminary data.</text>
</comment>